<evidence type="ECO:0000313" key="3">
    <source>
        <dbReference type="Proteomes" id="UP001194468"/>
    </source>
</evidence>
<name>A0AAD4BZ87_BOLED</name>
<comment type="caution">
    <text evidence="2">The sequence shown here is derived from an EMBL/GenBank/DDBJ whole genome shotgun (WGS) entry which is preliminary data.</text>
</comment>
<reference evidence="2" key="1">
    <citation type="submission" date="2019-10" db="EMBL/GenBank/DDBJ databases">
        <authorList>
            <consortium name="DOE Joint Genome Institute"/>
            <person name="Kuo A."/>
            <person name="Miyauchi S."/>
            <person name="Kiss E."/>
            <person name="Drula E."/>
            <person name="Kohler A."/>
            <person name="Sanchez-Garcia M."/>
            <person name="Andreopoulos B."/>
            <person name="Barry K.W."/>
            <person name="Bonito G."/>
            <person name="Buee M."/>
            <person name="Carver A."/>
            <person name="Chen C."/>
            <person name="Cichocki N."/>
            <person name="Clum A."/>
            <person name="Culley D."/>
            <person name="Crous P.W."/>
            <person name="Fauchery L."/>
            <person name="Girlanda M."/>
            <person name="Hayes R."/>
            <person name="Keri Z."/>
            <person name="LaButti K."/>
            <person name="Lipzen A."/>
            <person name="Lombard V."/>
            <person name="Magnuson J."/>
            <person name="Maillard F."/>
            <person name="Morin E."/>
            <person name="Murat C."/>
            <person name="Nolan M."/>
            <person name="Ohm R."/>
            <person name="Pangilinan J."/>
            <person name="Pereira M."/>
            <person name="Perotto S."/>
            <person name="Peter M."/>
            <person name="Riley R."/>
            <person name="Sitrit Y."/>
            <person name="Stielow B."/>
            <person name="Szollosi G."/>
            <person name="Zifcakova L."/>
            <person name="Stursova M."/>
            <person name="Spatafora J.W."/>
            <person name="Tedersoo L."/>
            <person name="Vaario L.-M."/>
            <person name="Yamada A."/>
            <person name="Yan M."/>
            <person name="Wang P."/>
            <person name="Xu J."/>
            <person name="Bruns T."/>
            <person name="Baldrian P."/>
            <person name="Vilgalys R."/>
            <person name="Henrissat B."/>
            <person name="Grigoriev I.V."/>
            <person name="Hibbett D."/>
            <person name="Nagy L.G."/>
            <person name="Martin F.M."/>
        </authorList>
    </citation>
    <scope>NUCLEOTIDE SEQUENCE</scope>
    <source>
        <strain evidence="2">BED1</strain>
    </source>
</reference>
<dbReference type="AlphaFoldDB" id="A0AAD4BZ87"/>
<accession>A0AAD4BZ87</accession>
<dbReference type="InterPro" id="IPR040976">
    <property type="entry name" value="Pkinase_fungal"/>
</dbReference>
<evidence type="ECO:0000313" key="2">
    <source>
        <dbReference type="EMBL" id="KAF8444050.1"/>
    </source>
</evidence>
<proteinExistence type="predicted"/>
<keyword evidence="3" id="KW-1185">Reference proteome</keyword>
<evidence type="ECO:0000259" key="1">
    <source>
        <dbReference type="Pfam" id="PF17667"/>
    </source>
</evidence>
<dbReference type="EMBL" id="WHUW01000007">
    <property type="protein sequence ID" value="KAF8444050.1"/>
    <property type="molecule type" value="Genomic_DNA"/>
</dbReference>
<feature type="domain" description="Fungal-type protein kinase" evidence="1">
    <location>
        <begin position="105"/>
        <end position="146"/>
    </location>
</feature>
<dbReference type="Pfam" id="PF17667">
    <property type="entry name" value="Pkinase_fungal"/>
    <property type="match status" value="1"/>
</dbReference>
<dbReference type="Proteomes" id="UP001194468">
    <property type="component" value="Unassembled WGS sequence"/>
</dbReference>
<reference evidence="2" key="2">
    <citation type="journal article" date="2020" name="Nat. Commun.">
        <title>Large-scale genome sequencing of mycorrhizal fungi provides insights into the early evolution of symbiotic traits.</title>
        <authorList>
            <person name="Miyauchi S."/>
            <person name="Kiss E."/>
            <person name="Kuo A."/>
            <person name="Drula E."/>
            <person name="Kohler A."/>
            <person name="Sanchez-Garcia M."/>
            <person name="Morin E."/>
            <person name="Andreopoulos B."/>
            <person name="Barry K.W."/>
            <person name="Bonito G."/>
            <person name="Buee M."/>
            <person name="Carver A."/>
            <person name="Chen C."/>
            <person name="Cichocki N."/>
            <person name="Clum A."/>
            <person name="Culley D."/>
            <person name="Crous P.W."/>
            <person name="Fauchery L."/>
            <person name="Girlanda M."/>
            <person name="Hayes R.D."/>
            <person name="Keri Z."/>
            <person name="LaButti K."/>
            <person name="Lipzen A."/>
            <person name="Lombard V."/>
            <person name="Magnuson J."/>
            <person name="Maillard F."/>
            <person name="Murat C."/>
            <person name="Nolan M."/>
            <person name="Ohm R.A."/>
            <person name="Pangilinan J."/>
            <person name="Pereira M.F."/>
            <person name="Perotto S."/>
            <person name="Peter M."/>
            <person name="Pfister S."/>
            <person name="Riley R."/>
            <person name="Sitrit Y."/>
            <person name="Stielow J.B."/>
            <person name="Szollosi G."/>
            <person name="Zifcakova L."/>
            <person name="Stursova M."/>
            <person name="Spatafora J.W."/>
            <person name="Tedersoo L."/>
            <person name="Vaario L.M."/>
            <person name="Yamada A."/>
            <person name="Yan M."/>
            <person name="Wang P."/>
            <person name="Xu J."/>
            <person name="Bruns T."/>
            <person name="Baldrian P."/>
            <person name="Vilgalys R."/>
            <person name="Dunand C."/>
            <person name="Henrissat B."/>
            <person name="Grigoriev I.V."/>
            <person name="Hibbett D."/>
            <person name="Nagy L.G."/>
            <person name="Martin F.M."/>
        </authorList>
    </citation>
    <scope>NUCLEOTIDE SEQUENCE</scope>
    <source>
        <strain evidence="2">BED1</strain>
    </source>
</reference>
<sequence>MSPEHNNLGAQTDILNRLREDMRAMGGEIVCEEADWGIISVNVQRIGWASSLVVSSNAAKRASSWATLDVTQPGLPHAYYSAHGRVGDLVVEVQRAVSQVTFPVRSWPHSRPRTWQFMFVNLLQQPGKFHKVTDDLESFLHVLGWMTLRYVPAIDSYDAEDRGEDALICTVQLETQDERAQHTLKQGSHCSVTGLDLDTWALLAQKPDGIRASSSFGSQSVGEDRIRHFQNGGELDLIPRCVR</sequence>
<gene>
    <name evidence="2" type="ORF">L210DRAFT_3502701</name>
</gene>
<organism evidence="2 3">
    <name type="scientific">Boletus edulis BED1</name>
    <dbReference type="NCBI Taxonomy" id="1328754"/>
    <lineage>
        <taxon>Eukaryota</taxon>
        <taxon>Fungi</taxon>
        <taxon>Dikarya</taxon>
        <taxon>Basidiomycota</taxon>
        <taxon>Agaricomycotina</taxon>
        <taxon>Agaricomycetes</taxon>
        <taxon>Agaricomycetidae</taxon>
        <taxon>Boletales</taxon>
        <taxon>Boletineae</taxon>
        <taxon>Boletaceae</taxon>
        <taxon>Boletoideae</taxon>
        <taxon>Boletus</taxon>
    </lineage>
</organism>
<protein>
    <recommendedName>
        <fullName evidence="1">Fungal-type protein kinase domain-containing protein</fullName>
    </recommendedName>
</protein>